<keyword evidence="3" id="KW-1185">Reference proteome</keyword>
<dbReference type="Proteomes" id="UP001597205">
    <property type="component" value="Unassembled WGS sequence"/>
</dbReference>
<evidence type="ECO:0000313" key="2">
    <source>
        <dbReference type="EMBL" id="MFD1164682.1"/>
    </source>
</evidence>
<reference evidence="3" key="1">
    <citation type="journal article" date="2019" name="Int. J. Syst. Evol. Microbiol.">
        <title>The Global Catalogue of Microorganisms (GCM) 10K type strain sequencing project: providing services to taxonomists for standard genome sequencing and annotation.</title>
        <authorList>
            <consortium name="The Broad Institute Genomics Platform"/>
            <consortium name="The Broad Institute Genome Sequencing Center for Infectious Disease"/>
            <person name="Wu L."/>
            <person name="Ma J."/>
        </authorList>
    </citation>
    <scope>NUCLEOTIDE SEQUENCE [LARGE SCALE GENOMIC DNA]</scope>
    <source>
        <strain evidence="3">CCUG 52468</strain>
    </source>
</reference>
<keyword evidence="1" id="KW-0732">Signal</keyword>
<dbReference type="Pfam" id="PF11138">
    <property type="entry name" value="DUF2911"/>
    <property type="match status" value="1"/>
</dbReference>
<dbReference type="EMBL" id="JBHTKY010000003">
    <property type="protein sequence ID" value="MFD1164682.1"/>
    <property type="molecule type" value="Genomic_DNA"/>
</dbReference>
<evidence type="ECO:0000256" key="1">
    <source>
        <dbReference type="SAM" id="SignalP"/>
    </source>
</evidence>
<comment type="caution">
    <text evidence="2">The sequence shown here is derived from an EMBL/GenBank/DDBJ whole genome shotgun (WGS) entry which is preliminary data.</text>
</comment>
<organism evidence="2 3">
    <name type="scientific">Sphingobacterium daejeonense</name>
    <dbReference type="NCBI Taxonomy" id="371142"/>
    <lineage>
        <taxon>Bacteria</taxon>
        <taxon>Pseudomonadati</taxon>
        <taxon>Bacteroidota</taxon>
        <taxon>Sphingobacteriia</taxon>
        <taxon>Sphingobacteriales</taxon>
        <taxon>Sphingobacteriaceae</taxon>
        <taxon>Sphingobacterium</taxon>
    </lineage>
</organism>
<dbReference type="InterPro" id="IPR021314">
    <property type="entry name" value="DUF2911"/>
</dbReference>
<accession>A0ABW3RIX3</accession>
<name>A0ABW3RIX3_9SPHI</name>
<proteinExistence type="predicted"/>
<feature type="signal peptide" evidence="1">
    <location>
        <begin position="1"/>
        <end position="21"/>
    </location>
</feature>
<feature type="chain" id="PRO_5046636457" evidence="1">
    <location>
        <begin position="22"/>
        <end position="173"/>
    </location>
</feature>
<evidence type="ECO:0000313" key="3">
    <source>
        <dbReference type="Proteomes" id="UP001597205"/>
    </source>
</evidence>
<dbReference type="RefSeq" id="WP_380894771.1">
    <property type="nucleotide sequence ID" value="NZ_JBHTKY010000003.1"/>
</dbReference>
<sequence length="173" mass="19189">MKATTILLALTMILTFSFAQAQEQKQKASPADSSKVTTDDGVTIDIHYSSPSLKGRQLGVDLAEVGKVWRTGANEATTVEFDKNVTVNGQKLPAGKYSLYSIPGENQTTMIFNKTWKQWGTKYDEKEDALRVVVDNEQNSDNVERMKITADKNGKIHLVWGNYGLAMNVKADK</sequence>
<protein>
    <submittedName>
        <fullName evidence="2">DUF2911 domain-containing protein</fullName>
    </submittedName>
</protein>
<gene>
    <name evidence="2" type="ORF">ACFQ2C_03585</name>
</gene>